<dbReference type="EMBL" id="JBFOLJ010000005">
    <property type="protein sequence ID" value="KAL2538140.1"/>
    <property type="molecule type" value="Genomic_DNA"/>
</dbReference>
<dbReference type="PANTHER" id="PTHR12136:SF91">
    <property type="entry name" value="PROTEIN ENHANCED DISEASE RESISTANCE 2-LIKE"/>
    <property type="match status" value="1"/>
</dbReference>
<proteinExistence type="predicted"/>
<accession>A0ABD1VLA6</accession>
<keyword evidence="3" id="KW-1185">Reference proteome</keyword>
<dbReference type="PANTHER" id="PTHR12136">
    <property type="entry name" value="ENHANCED DISEASE RESISTANCE-RELATED"/>
    <property type="match status" value="1"/>
</dbReference>
<evidence type="ECO:0000313" key="2">
    <source>
        <dbReference type="EMBL" id="KAL2538140.1"/>
    </source>
</evidence>
<comment type="caution">
    <text evidence="2">The sequence shown here is derived from an EMBL/GenBank/DDBJ whole genome shotgun (WGS) entry which is preliminary data.</text>
</comment>
<name>A0ABD1VLA6_9LAMI</name>
<feature type="domain" description="Protein ENHANCED DISEASE RESISTANCE 2 C-terminal" evidence="1">
    <location>
        <begin position="23"/>
        <end position="144"/>
    </location>
</feature>
<dbReference type="InterPro" id="IPR045096">
    <property type="entry name" value="EDR2-like"/>
</dbReference>
<evidence type="ECO:0000313" key="3">
    <source>
        <dbReference type="Proteomes" id="UP001604277"/>
    </source>
</evidence>
<dbReference type="AlphaFoldDB" id="A0ABD1VLA6"/>
<reference evidence="3" key="1">
    <citation type="submission" date="2024-07" db="EMBL/GenBank/DDBJ databases">
        <title>Two chromosome-level genome assemblies of Korean endemic species Abeliophyllum distichum and Forsythia ovata (Oleaceae).</title>
        <authorList>
            <person name="Jang H."/>
        </authorList>
    </citation>
    <scope>NUCLEOTIDE SEQUENCE [LARGE SCALE GENOMIC DNA]</scope>
</reference>
<protein>
    <recommendedName>
        <fullName evidence="1">Protein ENHANCED DISEASE RESISTANCE 2 C-terminal domain-containing protein</fullName>
    </recommendedName>
</protein>
<organism evidence="2 3">
    <name type="scientific">Forsythia ovata</name>
    <dbReference type="NCBI Taxonomy" id="205694"/>
    <lineage>
        <taxon>Eukaryota</taxon>
        <taxon>Viridiplantae</taxon>
        <taxon>Streptophyta</taxon>
        <taxon>Embryophyta</taxon>
        <taxon>Tracheophyta</taxon>
        <taxon>Spermatophyta</taxon>
        <taxon>Magnoliopsida</taxon>
        <taxon>eudicotyledons</taxon>
        <taxon>Gunneridae</taxon>
        <taxon>Pentapetalae</taxon>
        <taxon>asterids</taxon>
        <taxon>lamiids</taxon>
        <taxon>Lamiales</taxon>
        <taxon>Oleaceae</taxon>
        <taxon>Forsythieae</taxon>
        <taxon>Forsythia</taxon>
    </lineage>
</organism>
<sequence length="161" mass="18414">MDPTTGPHHQVNYSISGDPITLPADDWSLNLIGVDWLRSNSKLDHVLSRPDSRVMADLRSSKTPKKSSKTFILAVNLQVPSRDHHSAIFYFSNKVDELINPNSLLYQFIHESNAFQDNRFKIVNKIVKGPWLVKTAVENYSVVLCSCWEKKWQLCRVCICV</sequence>
<evidence type="ECO:0000259" key="1">
    <source>
        <dbReference type="Pfam" id="PF07059"/>
    </source>
</evidence>
<dbReference type="Pfam" id="PF07059">
    <property type="entry name" value="EDR2_C"/>
    <property type="match status" value="1"/>
</dbReference>
<dbReference type="InterPro" id="IPR009769">
    <property type="entry name" value="EDR2_C"/>
</dbReference>
<dbReference type="Proteomes" id="UP001604277">
    <property type="component" value="Unassembled WGS sequence"/>
</dbReference>
<gene>
    <name evidence="2" type="ORF">Fot_19531</name>
</gene>